<sequence length="910" mass="102219">MEFMVPLPSDFEESAKLTLGNWHSLNQRFNSYDKLLPKGPGKGRQRKKSLLSYLGGKQVVEMVKSLATYSDDQDVAANILLEKISSACLPKFILLYERYKFFSISQKKGECICSFLADLIRVFEFCELKTLQLRDRIIGGIANESLSILLKTKFPDLKDVFDVCQKKGVCQDGSCEVNFGCVKKKVSERLDAQGEEGELEDSIEEDSSFLSSELQNGETKTEAVTNPDAVKTEEDETQKLPKRKERLRKRPQVKAKLGVSKCSADQVSPVKRKYPRRGGKASDSKQAAMNPSVVLERTLSQKAKKNSFFQCHICTTLCMDETDLASHFKSVHSLNVLSVTISENSSQASNGHKLKLSEPVNSVKENGSADLLSHPRKDDKEEEGTHKVISDEEDDSGDTLNDTGVEESQSTTEREVVSAEEVRKKQLQSKAALLLKAQKLGMKLPIKKNKEKKYNYECAICAKPFRWPCVLKQHFLQKHPEETMPDDLGGVCTFCGKVFKSSGTLHKHESMHTRQRYPCELCGAILVSKKKYDYHKEVRHGPKARDKPFVCEVCGKAYRFRCNLRDHKSKHSSVKPYQCDKCDLSFKKEKTFNLHLKVHAGEAPYKCDTCGECFISKKPYENHVRKHSGEKPFICPTCSSRFRTKPALAAHMKIHDANRPRPFKCTACGYSCTKRCNLIKHNLKHTGQKPHKCPICDAGFTTTYGKNKHLRRTHGIQDPQAALSGDLSKLPVTAAAATRKVAGNSMKAPGPSLLPPHSVPPPSLPPPPPPPAPPPPPPQSSQPPLQFQPNGPLTLMEDHKVLTTLPMSVAMPVGPLVFDALDSQQSEAHLAHKTELKDQRVLSVFDMPQQQQQQQQQQQHPSQNDCRYDRSLEYYERPQNPATDPAAYEPNMTVYQAMRTLNLNYYYPTS</sequence>
<feature type="compositionally biased region" description="Basic residues" evidence="8">
    <location>
        <begin position="240"/>
        <end position="252"/>
    </location>
</feature>
<reference evidence="11 12" key="1">
    <citation type="submission" date="2025-05" db="UniProtKB">
        <authorList>
            <consortium name="RefSeq"/>
        </authorList>
    </citation>
    <scope>IDENTIFICATION</scope>
</reference>
<evidence type="ECO:0000256" key="5">
    <source>
        <dbReference type="ARBA" id="ARBA00022833"/>
    </source>
</evidence>
<feature type="region of interest" description="Disordered" evidence="8">
    <location>
        <begin position="345"/>
        <end position="421"/>
    </location>
</feature>
<feature type="domain" description="C2H2-type" evidence="9">
    <location>
        <begin position="633"/>
        <end position="660"/>
    </location>
</feature>
<dbReference type="RefSeq" id="XP_005109182.1">
    <property type="nucleotide sequence ID" value="XM_005109125.2"/>
</dbReference>
<evidence type="ECO:0000313" key="11">
    <source>
        <dbReference type="RefSeq" id="XP_005109182.1"/>
    </source>
</evidence>
<feature type="domain" description="C2H2-type" evidence="9">
    <location>
        <begin position="549"/>
        <end position="576"/>
    </location>
</feature>
<feature type="compositionally biased region" description="Basic residues" evidence="8">
    <location>
        <begin position="270"/>
        <end position="279"/>
    </location>
</feature>
<feature type="domain" description="C2H2-type" evidence="9">
    <location>
        <begin position="577"/>
        <end position="604"/>
    </location>
</feature>
<evidence type="ECO:0000313" key="10">
    <source>
        <dbReference type="Proteomes" id="UP000694888"/>
    </source>
</evidence>
<feature type="compositionally biased region" description="Polar residues" evidence="8">
    <location>
        <begin position="214"/>
        <end position="224"/>
    </location>
</feature>
<evidence type="ECO:0000256" key="3">
    <source>
        <dbReference type="ARBA" id="ARBA00022737"/>
    </source>
</evidence>
<feature type="domain" description="C2H2-type" evidence="9">
    <location>
        <begin position="490"/>
        <end position="517"/>
    </location>
</feature>
<accession>A0ABM0K5G4</accession>
<dbReference type="SUPFAM" id="SSF118359">
    <property type="entry name" value="Expressed protein At2g23090/F21P24.15"/>
    <property type="match status" value="1"/>
</dbReference>
<organism evidence="10 12">
    <name type="scientific">Aplysia californica</name>
    <name type="common">California sea hare</name>
    <dbReference type="NCBI Taxonomy" id="6500"/>
    <lineage>
        <taxon>Eukaryota</taxon>
        <taxon>Metazoa</taxon>
        <taxon>Spiralia</taxon>
        <taxon>Lophotrochozoa</taxon>
        <taxon>Mollusca</taxon>
        <taxon>Gastropoda</taxon>
        <taxon>Heterobranchia</taxon>
        <taxon>Euthyneura</taxon>
        <taxon>Tectipleura</taxon>
        <taxon>Aplysiida</taxon>
        <taxon>Aplysioidea</taxon>
        <taxon>Aplysiidae</taxon>
        <taxon>Aplysia</taxon>
    </lineage>
</organism>
<dbReference type="PANTHER" id="PTHR24406">
    <property type="entry name" value="TRANSCRIPTIONAL REPRESSOR CTCFL-RELATED"/>
    <property type="match status" value="1"/>
</dbReference>
<dbReference type="PROSITE" id="PS50157">
    <property type="entry name" value="ZINC_FINGER_C2H2_2"/>
    <property type="match status" value="8"/>
</dbReference>
<dbReference type="SUPFAM" id="SSF57667">
    <property type="entry name" value="beta-beta-alpha zinc fingers"/>
    <property type="match status" value="4"/>
</dbReference>
<dbReference type="Gene3D" id="3.30.160.60">
    <property type="entry name" value="Classic Zinc Finger"/>
    <property type="match status" value="7"/>
</dbReference>
<name>A0ABM0K5G4_APLCA</name>
<dbReference type="InterPro" id="IPR013087">
    <property type="entry name" value="Znf_C2H2_type"/>
</dbReference>
<dbReference type="SMART" id="SM00355">
    <property type="entry name" value="ZnF_C2H2"/>
    <property type="match status" value="10"/>
</dbReference>
<dbReference type="Proteomes" id="UP000694888">
    <property type="component" value="Unplaced"/>
</dbReference>
<evidence type="ECO:0000256" key="6">
    <source>
        <dbReference type="ARBA" id="ARBA00023242"/>
    </source>
</evidence>
<evidence type="ECO:0000256" key="1">
    <source>
        <dbReference type="ARBA" id="ARBA00004123"/>
    </source>
</evidence>
<gene>
    <name evidence="11 12" type="primary">LOC101859275</name>
</gene>
<feature type="region of interest" description="Disordered" evidence="8">
    <location>
        <begin position="744"/>
        <end position="792"/>
    </location>
</feature>
<keyword evidence="2" id="KW-0479">Metal-binding</keyword>
<proteinExistence type="predicted"/>
<evidence type="ECO:0000256" key="7">
    <source>
        <dbReference type="PROSITE-ProRule" id="PRU00042"/>
    </source>
</evidence>
<feature type="compositionally biased region" description="Polar residues" evidence="8">
    <location>
        <begin position="398"/>
        <end position="411"/>
    </location>
</feature>
<evidence type="ECO:0000313" key="12">
    <source>
        <dbReference type="RefSeq" id="XP_005109183.1"/>
    </source>
</evidence>
<keyword evidence="4 7" id="KW-0863">Zinc-finger</keyword>
<evidence type="ECO:0000259" key="9">
    <source>
        <dbReference type="PROSITE" id="PS50157"/>
    </source>
</evidence>
<keyword evidence="10" id="KW-1185">Reference proteome</keyword>
<feature type="domain" description="C2H2-type" evidence="9">
    <location>
        <begin position="456"/>
        <end position="484"/>
    </location>
</feature>
<evidence type="ECO:0000256" key="4">
    <source>
        <dbReference type="ARBA" id="ARBA00022771"/>
    </source>
</evidence>
<feature type="region of interest" description="Disordered" evidence="8">
    <location>
        <begin position="268"/>
        <end position="289"/>
    </location>
</feature>
<feature type="region of interest" description="Disordered" evidence="8">
    <location>
        <begin position="210"/>
        <end position="252"/>
    </location>
</feature>
<dbReference type="RefSeq" id="XP_005109183.1">
    <property type="nucleotide sequence ID" value="XM_005109126.2"/>
</dbReference>
<dbReference type="InterPro" id="IPR036236">
    <property type="entry name" value="Znf_C2H2_sf"/>
</dbReference>
<dbReference type="GeneID" id="101859275"/>
<dbReference type="PROSITE" id="PS00028">
    <property type="entry name" value="ZINC_FINGER_C2H2_1"/>
    <property type="match status" value="9"/>
</dbReference>
<keyword evidence="3" id="KW-0677">Repeat</keyword>
<protein>
    <submittedName>
        <fullName evidence="11 12">Zinc finger protein 286B</fullName>
    </submittedName>
</protein>
<evidence type="ECO:0000256" key="2">
    <source>
        <dbReference type="ARBA" id="ARBA00022723"/>
    </source>
</evidence>
<feature type="compositionally biased region" description="Basic and acidic residues" evidence="8">
    <location>
        <begin position="412"/>
        <end position="421"/>
    </location>
</feature>
<keyword evidence="6" id="KW-0539">Nucleus</keyword>
<feature type="domain" description="C2H2-type" evidence="9">
    <location>
        <begin position="663"/>
        <end position="690"/>
    </location>
</feature>
<evidence type="ECO:0000256" key="8">
    <source>
        <dbReference type="SAM" id="MobiDB-lite"/>
    </source>
</evidence>
<keyword evidence="5" id="KW-0862">Zinc</keyword>
<dbReference type="InterPro" id="IPR050888">
    <property type="entry name" value="ZnF_C2H2-type_TF"/>
</dbReference>
<feature type="compositionally biased region" description="Basic and acidic residues" evidence="8">
    <location>
        <begin position="373"/>
        <end position="390"/>
    </location>
</feature>
<dbReference type="Pfam" id="PF00096">
    <property type="entry name" value="zf-C2H2"/>
    <property type="match status" value="5"/>
</dbReference>
<feature type="domain" description="C2H2-type" evidence="9">
    <location>
        <begin position="691"/>
        <end position="719"/>
    </location>
</feature>
<feature type="compositionally biased region" description="Pro residues" evidence="8">
    <location>
        <begin position="752"/>
        <end position="781"/>
    </location>
</feature>
<comment type="subcellular location">
    <subcellularLocation>
        <location evidence="1">Nucleus</location>
    </subcellularLocation>
</comment>
<feature type="domain" description="C2H2-type" evidence="9">
    <location>
        <begin position="605"/>
        <end position="632"/>
    </location>
</feature>